<keyword evidence="12" id="KW-0511">Multifunctional enzyme</keyword>
<dbReference type="EMBL" id="AP035786">
    <property type="protein sequence ID" value="BFO74488.1"/>
    <property type="molecule type" value="Genomic_DNA"/>
</dbReference>
<evidence type="ECO:0000256" key="11">
    <source>
        <dbReference type="ARBA" id="ARBA00022840"/>
    </source>
</evidence>
<keyword evidence="11 15" id="KW-0067">ATP-binding</keyword>
<dbReference type="NCBIfam" id="TIGR00083">
    <property type="entry name" value="ribF"/>
    <property type="match status" value="1"/>
</dbReference>
<dbReference type="PANTHER" id="PTHR22749">
    <property type="entry name" value="RIBOFLAVIN KINASE/FMN ADENYLYLTRANSFERASE"/>
    <property type="match status" value="1"/>
</dbReference>
<name>A0AB33IY71_9BACT</name>
<keyword evidence="4 15" id="KW-0285">Flavoprotein</keyword>
<dbReference type="GO" id="GO:0008531">
    <property type="term" value="F:riboflavin kinase activity"/>
    <property type="evidence" value="ECO:0007669"/>
    <property type="project" value="UniProtKB-UniRule"/>
</dbReference>
<comment type="similarity">
    <text evidence="15">Belongs to the ribF family.</text>
</comment>
<dbReference type="InterPro" id="IPR023465">
    <property type="entry name" value="Riboflavin_kinase_dom_sf"/>
</dbReference>
<keyword evidence="8 15" id="KW-0547">Nucleotide-binding</keyword>
<keyword evidence="5 15" id="KW-0288">FMN</keyword>
<evidence type="ECO:0000256" key="14">
    <source>
        <dbReference type="ARBA" id="ARBA00049494"/>
    </source>
</evidence>
<dbReference type="GO" id="GO:0009231">
    <property type="term" value="P:riboflavin biosynthetic process"/>
    <property type="evidence" value="ECO:0007669"/>
    <property type="project" value="InterPro"/>
</dbReference>
<dbReference type="FunFam" id="3.40.50.620:FF:000021">
    <property type="entry name" value="Riboflavin biosynthesis protein"/>
    <property type="match status" value="1"/>
</dbReference>
<evidence type="ECO:0000259" key="16">
    <source>
        <dbReference type="SMART" id="SM00904"/>
    </source>
</evidence>
<dbReference type="PANTHER" id="PTHR22749:SF6">
    <property type="entry name" value="RIBOFLAVIN KINASE"/>
    <property type="match status" value="1"/>
</dbReference>
<evidence type="ECO:0000256" key="13">
    <source>
        <dbReference type="ARBA" id="ARBA00047880"/>
    </source>
</evidence>
<dbReference type="SMART" id="SM00904">
    <property type="entry name" value="Flavokinase"/>
    <property type="match status" value="1"/>
</dbReference>
<dbReference type="InterPro" id="IPR015864">
    <property type="entry name" value="FAD_synthase"/>
</dbReference>
<dbReference type="GO" id="GO:0003919">
    <property type="term" value="F:FMN adenylyltransferase activity"/>
    <property type="evidence" value="ECO:0007669"/>
    <property type="project" value="UniProtKB-UniRule"/>
</dbReference>
<dbReference type="InterPro" id="IPR015865">
    <property type="entry name" value="Riboflavin_kinase_bac/euk"/>
</dbReference>
<dbReference type="InterPro" id="IPR014729">
    <property type="entry name" value="Rossmann-like_a/b/a_fold"/>
</dbReference>
<dbReference type="GO" id="GO:0006747">
    <property type="term" value="P:FAD biosynthetic process"/>
    <property type="evidence" value="ECO:0007669"/>
    <property type="project" value="UniProtKB-UniRule"/>
</dbReference>
<keyword evidence="6 15" id="KW-0808">Transferase</keyword>
<evidence type="ECO:0000256" key="9">
    <source>
        <dbReference type="ARBA" id="ARBA00022777"/>
    </source>
</evidence>
<evidence type="ECO:0000256" key="4">
    <source>
        <dbReference type="ARBA" id="ARBA00022630"/>
    </source>
</evidence>
<evidence type="ECO:0000313" key="17">
    <source>
        <dbReference type="EMBL" id="BFO74488.1"/>
    </source>
</evidence>
<dbReference type="EC" id="2.7.1.26" evidence="15"/>
<dbReference type="NCBIfam" id="NF004160">
    <property type="entry name" value="PRK05627.1-3"/>
    <property type="match status" value="1"/>
</dbReference>
<dbReference type="GO" id="GO:0009398">
    <property type="term" value="P:FMN biosynthetic process"/>
    <property type="evidence" value="ECO:0007669"/>
    <property type="project" value="UniProtKB-UniRule"/>
</dbReference>
<dbReference type="Gene3D" id="3.40.50.620">
    <property type="entry name" value="HUPs"/>
    <property type="match status" value="1"/>
</dbReference>
<accession>A0AB33IY71</accession>
<comment type="function">
    <text evidence="1">Catalyzes the phosphorylation of riboflavin to FMN followed by the adenylation of FMN to FAD.</text>
</comment>
<dbReference type="SUPFAM" id="SSF82114">
    <property type="entry name" value="Riboflavin kinase-like"/>
    <property type="match status" value="1"/>
</dbReference>
<dbReference type="SUPFAM" id="SSF52374">
    <property type="entry name" value="Nucleotidylyl transferase"/>
    <property type="match status" value="1"/>
</dbReference>
<dbReference type="Gene3D" id="2.40.30.30">
    <property type="entry name" value="Riboflavin kinase-like"/>
    <property type="match status" value="1"/>
</dbReference>
<organism evidence="17">
    <name type="scientific">Prevotella sp. GTC17254</name>
    <dbReference type="NCBI Taxonomy" id="3236794"/>
    <lineage>
        <taxon>Bacteria</taxon>
        <taxon>Pseudomonadati</taxon>
        <taxon>Bacteroidota</taxon>
        <taxon>Bacteroidia</taxon>
        <taxon>Bacteroidales</taxon>
        <taxon>Prevotellaceae</taxon>
        <taxon>Prevotella</taxon>
    </lineage>
</organism>
<dbReference type="InterPro" id="IPR023468">
    <property type="entry name" value="Riboflavin_kinase"/>
</dbReference>
<dbReference type="Pfam" id="PF01687">
    <property type="entry name" value="Flavokinase"/>
    <property type="match status" value="1"/>
</dbReference>
<evidence type="ECO:0000256" key="15">
    <source>
        <dbReference type="PIRNR" id="PIRNR004491"/>
    </source>
</evidence>
<evidence type="ECO:0000256" key="6">
    <source>
        <dbReference type="ARBA" id="ARBA00022679"/>
    </source>
</evidence>
<dbReference type="EC" id="2.7.7.2" evidence="15"/>
<gene>
    <name evidence="17" type="ORF">GTC17254_20850</name>
</gene>
<comment type="catalytic activity">
    <reaction evidence="13 15">
        <text>riboflavin + ATP = FMN + ADP + H(+)</text>
        <dbReference type="Rhea" id="RHEA:14357"/>
        <dbReference type="ChEBI" id="CHEBI:15378"/>
        <dbReference type="ChEBI" id="CHEBI:30616"/>
        <dbReference type="ChEBI" id="CHEBI:57986"/>
        <dbReference type="ChEBI" id="CHEBI:58210"/>
        <dbReference type="ChEBI" id="CHEBI:456216"/>
        <dbReference type="EC" id="2.7.1.26"/>
    </reaction>
</comment>
<comment type="pathway">
    <text evidence="3 15">Cofactor biosynthesis; FMN biosynthesis; FMN from riboflavin (ATP route): step 1/1.</text>
</comment>
<evidence type="ECO:0000256" key="7">
    <source>
        <dbReference type="ARBA" id="ARBA00022695"/>
    </source>
</evidence>
<evidence type="ECO:0000256" key="2">
    <source>
        <dbReference type="ARBA" id="ARBA00004726"/>
    </source>
</evidence>
<dbReference type="CDD" id="cd02064">
    <property type="entry name" value="FAD_synthetase_N"/>
    <property type="match status" value="1"/>
</dbReference>
<evidence type="ECO:0000256" key="10">
    <source>
        <dbReference type="ARBA" id="ARBA00022827"/>
    </source>
</evidence>
<dbReference type="PIRSF" id="PIRSF004491">
    <property type="entry name" value="FAD_Synth"/>
    <property type="match status" value="1"/>
</dbReference>
<sequence>MSKIEIIGHQVKPLLPSVATVGFFDGVHLGHRFLIEQLKAEAARRGMLSMVITFARHPRAVLQNDYVPQQLTQHGRKLELLEQAGADSVVVLDFDREMAGLTAHEFMNQVLREQLGVGCLLTGYDNRFGHNRTEGFDDYVGYGRELGMDVVRSRAFVLEGVNVSSSVIRSLLQEGEIELANRCLGYRYSIGGRVVHGFQEGRKLGYPTANIDVEGSNQLVPAMGVYAVRVRVEGDSATYGGMMSIGTRPTYNGTDRTQEVYIFDFDGDIYGRKVEVEFIRRTRSEERYDNIRQLVERLKQDEVEIRTILRV</sequence>
<comment type="pathway">
    <text evidence="2 15">Cofactor biosynthesis; FAD biosynthesis; FAD from FMN: step 1/1.</text>
</comment>
<feature type="domain" description="Riboflavin kinase" evidence="16">
    <location>
        <begin position="183"/>
        <end position="310"/>
    </location>
</feature>
<proteinExistence type="inferred from homology"/>
<keyword evidence="9 15" id="KW-0418">Kinase</keyword>
<dbReference type="FunFam" id="2.40.30.30:FF:000003">
    <property type="entry name" value="Riboflavin biosynthesis protein"/>
    <property type="match status" value="1"/>
</dbReference>
<evidence type="ECO:0000256" key="1">
    <source>
        <dbReference type="ARBA" id="ARBA00002121"/>
    </source>
</evidence>
<dbReference type="GO" id="GO:0005524">
    <property type="term" value="F:ATP binding"/>
    <property type="evidence" value="ECO:0007669"/>
    <property type="project" value="UniProtKB-UniRule"/>
</dbReference>
<protein>
    <recommendedName>
        <fullName evidence="15">Riboflavin biosynthesis protein</fullName>
    </recommendedName>
    <domain>
        <recommendedName>
            <fullName evidence="15">Riboflavin kinase</fullName>
            <ecNumber evidence="15">2.7.1.26</ecNumber>
        </recommendedName>
        <alternativeName>
            <fullName evidence="15">Flavokinase</fullName>
        </alternativeName>
    </domain>
    <domain>
        <recommendedName>
            <fullName evidence="15">FMN adenylyltransferase</fullName>
            <ecNumber evidence="15">2.7.7.2</ecNumber>
        </recommendedName>
        <alternativeName>
            <fullName evidence="15">FAD pyrophosphorylase</fullName>
        </alternativeName>
        <alternativeName>
            <fullName evidence="15">FAD synthase</fullName>
        </alternativeName>
    </domain>
</protein>
<evidence type="ECO:0000256" key="8">
    <source>
        <dbReference type="ARBA" id="ARBA00022741"/>
    </source>
</evidence>
<dbReference type="AlphaFoldDB" id="A0AB33IY71"/>
<evidence type="ECO:0000256" key="5">
    <source>
        <dbReference type="ARBA" id="ARBA00022643"/>
    </source>
</evidence>
<comment type="catalytic activity">
    <reaction evidence="14 15">
        <text>FMN + ATP + H(+) = FAD + diphosphate</text>
        <dbReference type="Rhea" id="RHEA:17237"/>
        <dbReference type="ChEBI" id="CHEBI:15378"/>
        <dbReference type="ChEBI" id="CHEBI:30616"/>
        <dbReference type="ChEBI" id="CHEBI:33019"/>
        <dbReference type="ChEBI" id="CHEBI:57692"/>
        <dbReference type="ChEBI" id="CHEBI:58210"/>
        <dbReference type="EC" id="2.7.7.2"/>
    </reaction>
</comment>
<dbReference type="Pfam" id="PF06574">
    <property type="entry name" value="FAD_syn"/>
    <property type="match status" value="1"/>
</dbReference>
<keyword evidence="10 15" id="KW-0274">FAD</keyword>
<evidence type="ECO:0000256" key="12">
    <source>
        <dbReference type="ARBA" id="ARBA00023268"/>
    </source>
</evidence>
<reference evidence="17" key="1">
    <citation type="submission" date="2024-07" db="EMBL/GenBank/DDBJ databases">
        <title>Complete genome sequence of Prevotella sp. YM-2024 GTC17254.</title>
        <authorList>
            <person name="Hayashi M."/>
            <person name="Muto Y."/>
            <person name="Tanaka K."/>
            <person name="Niwa H."/>
        </authorList>
    </citation>
    <scope>NUCLEOTIDE SEQUENCE</scope>
    <source>
        <strain evidence="17">GTC17254</strain>
    </source>
</reference>
<evidence type="ECO:0000256" key="3">
    <source>
        <dbReference type="ARBA" id="ARBA00005201"/>
    </source>
</evidence>
<keyword evidence="7 15" id="KW-0548">Nucleotidyltransferase</keyword>
<dbReference type="InterPro" id="IPR002606">
    <property type="entry name" value="Riboflavin_kinase_bac"/>
</dbReference>